<dbReference type="AlphaFoldDB" id="A0A381YSA6"/>
<dbReference type="PROSITE" id="PS50404">
    <property type="entry name" value="GST_NTER"/>
    <property type="match status" value="1"/>
</dbReference>
<dbReference type="InterPro" id="IPR004045">
    <property type="entry name" value="Glutathione_S-Trfase_N"/>
</dbReference>
<dbReference type="SFLD" id="SFLDG01150">
    <property type="entry name" value="Main.1:_Beta-like"/>
    <property type="match status" value="1"/>
</dbReference>
<dbReference type="PANTHER" id="PTHR44051">
    <property type="entry name" value="GLUTATHIONE S-TRANSFERASE-RELATED"/>
    <property type="match status" value="1"/>
</dbReference>
<evidence type="ECO:0000313" key="3">
    <source>
        <dbReference type="EMBL" id="SVA79895.1"/>
    </source>
</evidence>
<dbReference type="Pfam" id="PF02798">
    <property type="entry name" value="GST_N"/>
    <property type="match status" value="1"/>
</dbReference>
<dbReference type="PANTHER" id="PTHR44051:SF8">
    <property type="entry name" value="GLUTATHIONE S-TRANSFERASE GSTA"/>
    <property type="match status" value="1"/>
</dbReference>
<dbReference type="EMBL" id="UINC01018936">
    <property type="protein sequence ID" value="SVA79895.1"/>
    <property type="molecule type" value="Genomic_DNA"/>
</dbReference>
<organism evidence="3">
    <name type="scientific">marine metagenome</name>
    <dbReference type="NCBI Taxonomy" id="408172"/>
    <lineage>
        <taxon>unclassified sequences</taxon>
        <taxon>metagenomes</taxon>
        <taxon>ecological metagenomes</taxon>
    </lineage>
</organism>
<dbReference type="PROSITE" id="PS50405">
    <property type="entry name" value="GST_CTER"/>
    <property type="match status" value="1"/>
</dbReference>
<protein>
    <recommendedName>
        <fullName evidence="4">GST N-terminal domain-containing protein</fullName>
    </recommendedName>
</protein>
<dbReference type="SUPFAM" id="SSF52833">
    <property type="entry name" value="Thioredoxin-like"/>
    <property type="match status" value="1"/>
</dbReference>
<dbReference type="Gene3D" id="3.40.30.10">
    <property type="entry name" value="Glutaredoxin"/>
    <property type="match status" value="1"/>
</dbReference>
<accession>A0A381YSA6</accession>
<name>A0A381YSA6_9ZZZZ</name>
<feature type="domain" description="GST C-terminal" evidence="2">
    <location>
        <begin position="85"/>
        <end position="204"/>
    </location>
</feature>
<dbReference type="InterPro" id="IPR010987">
    <property type="entry name" value="Glutathione-S-Trfase_C-like"/>
</dbReference>
<dbReference type="InterPro" id="IPR036282">
    <property type="entry name" value="Glutathione-S-Trfase_C_sf"/>
</dbReference>
<dbReference type="CDD" id="cd03057">
    <property type="entry name" value="GST_N_Beta"/>
    <property type="match status" value="1"/>
</dbReference>
<evidence type="ECO:0000259" key="2">
    <source>
        <dbReference type="PROSITE" id="PS50405"/>
    </source>
</evidence>
<dbReference type="SUPFAM" id="SSF47616">
    <property type="entry name" value="GST C-terminal domain-like"/>
    <property type="match status" value="1"/>
</dbReference>
<feature type="domain" description="GST N-terminal" evidence="1">
    <location>
        <begin position="1"/>
        <end position="80"/>
    </location>
</feature>
<dbReference type="CDD" id="cd03188">
    <property type="entry name" value="GST_C_Beta"/>
    <property type="match status" value="1"/>
</dbReference>
<evidence type="ECO:0008006" key="4">
    <source>
        <dbReference type="Google" id="ProtNLM"/>
    </source>
</evidence>
<sequence length="204" mass="23568">MLKFYYSKGSVSFAPHILLEDVKADYVAECLDLYLGEQNLEKFLSINPKGRVPALITDKGIITETIAILTYIAQIHPETNLLPTDPFNFAKVQSFNSFIASTIHVAHAHKVRGQRWANQKTAIENMKTMVTENMYKYAKMIEKYFFKGPYVLGENYSICDPYLALVTRWLYDDDVDIYKLPLILSHDLKMKQRPSVKKIIEIHK</sequence>
<reference evidence="3" key="1">
    <citation type="submission" date="2018-05" db="EMBL/GenBank/DDBJ databases">
        <authorList>
            <person name="Lanie J.A."/>
            <person name="Ng W.-L."/>
            <person name="Kazmierczak K.M."/>
            <person name="Andrzejewski T.M."/>
            <person name="Davidsen T.M."/>
            <person name="Wayne K.J."/>
            <person name="Tettelin H."/>
            <person name="Glass J.I."/>
            <person name="Rusch D."/>
            <person name="Podicherti R."/>
            <person name="Tsui H.-C.T."/>
            <person name="Winkler M.E."/>
        </authorList>
    </citation>
    <scope>NUCLEOTIDE SEQUENCE</scope>
</reference>
<evidence type="ECO:0000259" key="1">
    <source>
        <dbReference type="PROSITE" id="PS50404"/>
    </source>
</evidence>
<dbReference type="SFLD" id="SFLDG00358">
    <property type="entry name" value="Main_(cytGST)"/>
    <property type="match status" value="1"/>
</dbReference>
<dbReference type="SFLD" id="SFLDS00019">
    <property type="entry name" value="Glutathione_Transferase_(cytos"/>
    <property type="match status" value="1"/>
</dbReference>
<dbReference type="Gene3D" id="1.20.1050.10">
    <property type="match status" value="1"/>
</dbReference>
<dbReference type="InterPro" id="IPR036249">
    <property type="entry name" value="Thioredoxin-like_sf"/>
</dbReference>
<dbReference type="InterPro" id="IPR040079">
    <property type="entry name" value="Glutathione_S-Trfase"/>
</dbReference>
<gene>
    <name evidence="3" type="ORF">METZ01_LOCUS132749</name>
</gene>
<proteinExistence type="predicted"/>